<proteinExistence type="predicted"/>
<dbReference type="AlphaFoldDB" id="A0A1A7BSW5"/>
<keyword evidence="4 5" id="KW-0472">Membrane</keyword>
<dbReference type="Proteomes" id="UP000092713">
    <property type="component" value="Unassembled WGS sequence"/>
</dbReference>
<dbReference type="Pfam" id="PF01124">
    <property type="entry name" value="MAPEG"/>
    <property type="match status" value="1"/>
</dbReference>
<feature type="transmembrane region" description="Helical" evidence="5">
    <location>
        <begin position="83"/>
        <end position="104"/>
    </location>
</feature>
<comment type="subcellular location">
    <subcellularLocation>
        <location evidence="1">Membrane</location>
    </subcellularLocation>
</comment>
<dbReference type="GO" id="GO:0016020">
    <property type="term" value="C:membrane"/>
    <property type="evidence" value="ECO:0007669"/>
    <property type="project" value="UniProtKB-SubCell"/>
</dbReference>
<dbReference type="PANTHER" id="PTHR35371">
    <property type="entry name" value="INNER MEMBRANE PROTEIN"/>
    <property type="match status" value="1"/>
</dbReference>
<gene>
    <name evidence="6" type="ORF">ASR47_1001103</name>
</gene>
<evidence type="ECO:0000256" key="5">
    <source>
        <dbReference type="SAM" id="Phobius"/>
    </source>
</evidence>
<dbReference type="InterPro" id="IPR001129">
    <property type="entry name" value="Membr-assoc_MAPEG"/>
</dbReference>
<sequence length="132" mass="14365">MTPELTILGWTLVLALVQILLPSSFRNRETGTQYNMSARDEAGPPVGKITARLKRAQANLFETLPLFAAAVLIAHVAGVHNNLTLYGAALYLGARVLYLPLYAFGIPVVRTLVWCVSALGLLMLLWAILFAS</sequence>
<organism evidence="6 7">
    <name type="scientific">Janthinobacterium psychrotolerans</name>
    <dbReference type="NCBI Taxonomy" id="1747903"/>
    <lineage>
        <taxon>Bacteria</taxon>
        <taxon>Pseudomonadati</taxon>
        <taxon>Pseudomonadota</taxon>
        <taxon>Betaproteobacteria</taxon>
        <taxon>Burkholderiales</taxon>
        <taxon>Oxalobacteraceae</taxon>
        <taxon>Janthinobacterium</taxon>
    </lineage>
</organism>
<reference evidence="6 7" key="1">
    <citation type="submission" date="2016-04" db="EMBL/GenBank/DDBJ databases">
        <title>Draft genome sequence of Janthinobacterium psychrotolerans sp. nov., isolated from freshwater sediments in Denmark.</title>
        <authorList>
            <person name="Gong X."/>
            <person name="Skrivergaard S."/>
            <person name="Korsgaard B.S."/>
            <person name="Schreiber L."/>
            <person name="Marshall I.P."/>
            <person name="Finster K."/>
            <person name="Schramm A."/>
        </authorList>
    </citation>
    <scope>NUCLEOTIDE SEQUENCE [LARGE SCALE GENOMIC DNA]</scope>
    <source>
        <strain evidence="6 7">S3-2</strain>
    </source>
</reference>
<feature type="transmembrane region" description="Helical" evidence="5">
    <location>
        <begin position="6"/>
        <end position="25"/>
    </location>
</feature>
<dbReference type="EMBL" id="LOCQ01000062">
    <property type="protein sequence ID" value="OBV36631.1"/>
    <property type="molecule type" value="Genomic_DNA"/>
</dbReference>
<dbReference type="InterPro" id="IPR023352">
    <property type="entry name" value="MAPEG-like_dom_sf"/>
</dbReference>
<dbReference type="SUPFAM" id="SSF161084">
    <property type="entry name" value="MAPEG domain-like"/>
    <property type="match status" value="1"/>
</dbReference>
<keyword evidence="7" id="KW-1185">Reference proteome</keyword>
<accession>A0A1A7BSW5</accession>
<dbReference type="STRING" id="1747903.ASR47_1001103"/>
<comment type="caution">
    <text evidence="6">The sequence shown here is derived from an EMBL/GenBank/DDBJ whole genome shotgun (WGS) entry which is preliminary data.</text>
</comment>
<evidence type="ECO:0000313" key="7">
    <source>
        <dbReference type="Proteomes" id="UP000092713"/>
    </source>
</evidence>
<name>A0A1A7BSW5_9BURK</name>
<evidence type="ECO:0000313" key="6">
    <source>
        <dbReference type="EMBL" id="OBV36631.1"/>
    </source>
</evidence>
<evidence type="ECO:0000256" key="2">
    <source>
        <dbReference type="ARBA" id="ARBA00022692"/>
    </source>
</evidence>
<evidence type="ECO:0000256" key="4">
    <source>
        <dbReference type="ARBA" id="ARBA00023136"/>
    </source>
</evidence>
<dbReference type="OrthoDB" id="513661at2"/>
<protein>
    <submittedName>
        <fullName evidence="6">Putative conserved protein, MAPEG superfamily</fullName>
    </submittedName>
</protein>
<keyword evidence="2 5" id="KW-0812">Transmembrane</keyword>
<dbReference type="PANTHER" id="PTHR35371:SF1">
    <property type="entry name" value="BLR7753 PROTEIN"/>
    <property type="match status" value="1"/>
</dbReference>
<keyword evidence="3 5" id="KW-1133">Transmembrane helix</keyword>
<evidence type="ECO:0000256" key="3">
    <source>
        <dbReference type="ARBA" id="ARBA00022989"/>
    </source>
</evidence>
<dbReference type="PATRIC" id="fig|1747903.4.peg.111"/>
<feature type="transmembrane region" description="Helical" evidence="5">
    <location>
        <begin position="58"/>
        <end position="77"/>
    </location>
</feature>
<dbReference type="Gene3D" id="1.20.120.550">
    <property type="entry name" value="Membrane associated eicosanoid/glutathione metabolism-like domain"/>
    <property type="match status" value="1"/>
</dbReference>
<feature type="transmembrane region" description="Helical" evidence="5">
    <location>
        <begin position="111"/>
        <end position="131"/>
    </location>
</feature>
<evidence type="ECO:0000256" key="1">
    <source>
        <dbReference type="ARBA" id="ARBA00004370"/>
    </source>
</evidence>
<dbReference type="RefSeq" id="WP_065310432.1">
    <property type="nucleotide sequence ID" value="NZ_LOCQ01000062.1"/>
</dbReference>